<evidence type="ECO:0000313" key="1">
    <source>
        <dbReference type="EMBL" id="KAK9891049.1"/>
    </source>
</evidence>
<name>A0AAW1V6X7_9CUCU</name>
<protein>
    <submittedName>
        <fullName evidence="1">Uncharacterized protein</fullName>
    </submittedName>
</protein>
<gene>
    <name evidence="1" type="ORF">WA026_013376</name>
</gene>
<accession>A0AAW1V6X7</accession>
<proteinExistence type="predicted"/>
<organism evidence="1 2">
    <name type="scientific">Henosepilachna vigintioctopunctata</name>
    <dbReference type="NCBI Taxonomy" id="420089"/>
    <lineage>
        <taxon>Eukaryota</taxon>
        <taxon>Metazoa</taxon>
        <taxon>Ecdysozoa</taxon>
        <taxon>Arthropoda</taxon>
        <taxon>Hexapoda</taxon>
        <taxon>Insecta</taxon>
        <taxon>Pterygota</taxon>
        <taxon>Neoptera</taxon>
        <taxon>Endopterygota</taxon>
        <taxon>Coleoptera</taxon>
        <taxon>Polyphaga</taxon>
        <taxon>Cucujiformia</taxon>
        <taxon>Coccinelloidea</taxon>
        <taxon>Coccinellidae</taxon>
        <taxon>Epilachninae</taxon>
        <taxon>Epilachnini</taxon>
        <taxon>Henosepilachna</taxon>
    </lineage>
</organism>
<comment type="caution">
    <text evidence="1">The sequence shown here is derived from an EMBL/GenBank/DDBJ whole genome shotgun (WGS) entry which is preliminary data.</text>
</comment>
<dbReference type="Proteomes" id="UP001431783">
    <property type="component" value="Unassembled WGS sequence"/>
</dbReference>
<dbReference type="EMBL" id="JARQZJ010000127">
    <property type="protein sequence ID" value="KAK9891049.1"/>
    <property type="molecule type" value="Genomic_DNA"/>
</dbReference>
<keyword evidence="2" id="KW-1185">Reference proteome</keyword>
<sequence>MDEHPEFNLFDITKNISINLLNHTEMTCQEAAWYLLREPMSKSSTVIDYIPTIWPVERHRIKKTMKELSELEDDSTDIWKENWFDKYEKRPEDLAGISLAQFVAKYYKNNKGDYVLREEPKVIRYRNYDMGTDYNEYRREMVTLHLPFRHEESEILAESRYLQLYEENEALILDRRKEFESKRFVSYFSYHKPILSVLEISDDGKDDDEKVVEIMDGS</sequence>
<reference evidence="1 2" key="1">
    <citation type="submission" date="2023-03" db="EMBL/GenBank/DDBJ databases">
        <title>Genome insight into feeding habits of ladybird beetles.</title>
        <authorList>
            <person name="Li H.-S."/>
            <person name="Huang Y.-H."/>
            <person name="Pang H."/>
        </authorList>
    </citation>
    <scope>NUCLEOTIDE SEQUENCE [LARGE SCALE GENOMIC DNA]</scope>
    <source>
        <strain evidence="1">SYSU_2023b</strain>
        <tissue evidence="1">Whole body</tissue>
    </source>
</reference>
<dbReference type="AlphaFoldDB" id="A0AAW1V6X7"/>
<evidence type="ECO:0000313" key="2">
    <source>
        <dbReference type="Proteomes" id="UP001431783"/>
    </source>
</evidence>